<dbReference type="InterPro" id="IPR000312">
    <property type="entry name" value="Glycosyl_Trfase_fam3"/>
</dbReference>
<dbReference type="InterPro" id="IPR017459">
    <property type="entry name" value="Glycosyl_Trfase_fam3_N_dom"/>
</dbReference>
<evidence type="ECO:0000313" key="4">
    <source>
        <dbReference type="EMBL" id="HHX99136.1"/>
    </source>
</evidence>
<dbReference type="GO" id="GO:0006206">
    <property type="term" value="P:pyrimidine nucleobase metabolic process"/>
    <property type="evidence" value="ECO:0007669"/>
    <property type="project" value="InterPro"/>
</dbReference>
<dbReference type="EMBL" id="DUTP01000001">
    <property type="protein sequence ID" value="HHX99136.1"/>
    <property type="molecule type" value="Genomic_DNA"/>
</dbReference>
<dbReference type="InterPro" id="IPR013102">
    <property type="entry name" value="PYNP_C"/>
</dbReference>
<dbReference type="PANTHER" id="PTHR10515:SF0">
    <property type="entry name" value="THYMIDINE PHOSPHORYLASE"/>
    <property type="match status" value="1"/>
</dbReference>
<dbReference type="GO" id="GO:0009032">
    <property type="term" value="F:thymidine phosphorylase activity"/>
    <property type="evidence" value="ECO:0007669"/>
    <property type="project" value="UniProtKB-EC"/>
</dbReference>
<dbReference type="InterPro" id="IPR000053">
    <property type="entry name" value="Thymidine/pyrmidine_PPase"/>
</dbReference>
<dbReference type="Pfam" id="PF02885">
    <property type="entry name" value="Glycos_trans_3N"/>
    <property type="match status" value="1"/>
</dbReference>
<evidence type="ECO:0000313" key="5">
    <source>
        <dbReference type="Proteomes" id="UP000576550"/>
    </source>
</evidence>
<dbReference type="Gene3D" id="3.40.1030.10">
    <property type="entry name" value="Nucleoside phosphorylase/phosphoribosyltransferase catalytic domain"/>
    <property type="match status" value="1"/>
</dbReference>
<keyword evidence="2 4" id="KW-0808">Transferase</keyword>
<dbReference type="InterPro" id="IPR036566">
    <property type="entry name" value="PYNP-like_C_sf"/>
</dbReference>
<dbReference type="GO" id="GO:0005829">
    <property type="term" value="C:cytosol"/>
    <property type="evidence" value="ECO:0007669"/>
    <property type="project" value="TreeGrafter"/>
</dbReference>
<dbReference type="InterPro" id="IPR013466">
    <property type="entry name" value="Thymidine/AMP_Pase"/>
</dbReference>
<dbReference type="Pfam" id="PF07831">
    <property type="entry name" value="PYNP_C"/>
    <property type="match status" value="1"/>
</dbReference>
<dbReference type="InterPro" id="IPR036320">
    <property type="entry name" value="Glycosyl_Trfase_fam3_N_dom_sf"/>
</dbReference>
<evidence type="ECO:0000256" key="2">
    <source>
        <dbReference type="ARBA" id="ARBA00022679"/>
    </source>
</evidence>
<comment type="caution">
    <text evidence="4">The sequence shown here is derived from an EMBL/GenBank/DDBJ whole genome shotgun (WGS) entry which is preliminary data.</text>
</comment>
<dbReference type="NCBIfam" id="NF003338">
    <property type="entry name" value="PRK04350.1"/>
    <property type="match status" value="1"/>
</dbReference>
<dbReference type="Pfam" id="PF00591">
    <property type="entry name" value="Glycos_transf_3"/>
    <property type="match status" value="1"/>
</dbReference>
<dbReference type="Gene3D" id="2.40.40.20">
    <property type="match status" value="1"/>
</dbReference>
<sequence length="503" mass="55853">MALYLKGKNLDIGQDNDFNVILHRKDAERIGVKEGENVLVGYGELELYATVLETLTKVQEGEIGLFEELWDEYHIPDEASIFIDIPQVSQSLEAISKKLLGQPLAKEDLENIMKDIGSRKLRETEVAFFVSTFFNPGFNEEEIYWMTKGMAESGDSMDFKNIREGEEIVADKHSIGGVAGKAITPTLIPILVSGGLIVPNTSTRAITSPAGTTDILEVVMPVALTKDKVYETVKKTGGCMFWGGSLQLSPADDVIINVERSLRIQEFQKVLVSIVAKKISMGITHILIDLPYGKGSKVENPDDVSMLDREFRKLFQKFGIKCETIRRLVKGPDGRSIGPNAEIREALRILERAENRCIELEKVILDMAGMLFEQTGKTGKGQGKKFARSILDSKQALKKFWEIAFAQGATREIHSTEIKDAGLSADMLSDRDGVVATIDNVTLVSIARVLGNPKVKAAGIRVHKMPGESVKKGEPLITIYAQTENRLENGKRMFNVDKLYRFK</sequence>
<evidence type="ECO:0000259" key="3">
    <source>
        <dbReference type="SMART" id="SM00941"/>
    </source>
</evidence>
<evidence type="ECO:0000256" key="1">
    <source>
        <dbReference type="ARBA" id="ARBA00022676"/>
    </source>
</evidence>
<dbReference type="SMART" id="SM00941">
    <property type="entry name" value="PYNP_C"/>
    <property type="match status" value="1"/>
</dbReference>
<organism evidence="4 5">
    <name type="scientific">Candidatus Dojkabacteria bacterium</name>
    <dbReference type="NCBI Taxonomy" id="2099670"/>
    <lineage>
        <taxon>Bacteria</taxon>
        <taxon>Candidatus Dojkabacteria</taxon>
    </lineage>
</organism>
<name>A0A832R8G2_9BACT</name>
<dbReference type="SUPFAM" id="SSF47648">
    <property type="entry name" value="Nucleoside phosphorylase/phosphoribosyltransferase N-terminal domain"/>
    <property type="match status" value="1"/>
</dbReference>
<dbReference type="GO" id="GO:0006213">
    <property type="term" value="P:pyrimidine nucleoside metabolic process"/>
    <property type="evidence" value="ECO:0007669"/>
    <property type="project" value="InterPro"/>
</dbReference>
<gene>
    <name evidence="4" type="ORF">GX533_00395</name>
</gene>
<dbReference type="SUPFAM" id="SSF52418">
    <property type="entry name" value="Nucleoside phosphorylase/phosphoribosyltransferase catalytic domain"/>
    <property type="match status" value="1"/>
</dbReference>
<feature type="domain" description="Pyrimidine nucleoside phosphorylase C-terminal" evidence="3">
    <location>
        <begin position="434"/>
        <end position="503"/>
    </location>
</feature>
<dbReference type="PANTHER" id="PTHR10515">
    <property type="entry name" value="THYMIDINE PHOSPHORYLASE"/>
    <property type="match status" value="1"/>
</dbReference>
<reference evidence="4 5" key="1">
    <citation type="journal article" date="2020" name="Biotechnol. Biofuels">
        <title>New insights from the biogas microbiome by comprehensive genome-resolved metagenomics of nearly 1600 species originating from multiple anaerobic digesters.</title>
        <authorList>
            <person name="Campanaro S."/>
            <person name="Treu L."/>
            <person name="Rodriguez-R L.M."/>
            <person name="Kovalovszki A."/>
            <person name="Ziels R.M."/>
            <person name="Maus I."/>
            <person name="Zhu X."/>
            <person name="Kougias P.G."/>
            <person name="Basile A."/>
            <person name="Luo G."/>
            <person name="Schluter A."/>
            <person name="Konstantinidis K.T."/>
            <person name="Angelidaki I."/>
        </authorList>
    </citation>
    <scope>NUCLEOTIDE SEQUENCE [LARGE SCALE GENOMIC DNA]</scope>
    <source>
        <strain evidence="4">AS05jafATM_89</strain>
    </source>
</reference>
<dbReference type="Proteomes" id="UP000576550">
    <property type="component" value="Unassembled WGS sequence"/>
</dbReference>
<accession>A0A832R8G2</accession>
<proteinExistence type="predicted"/>
<dbReference type="InterPro" id="IPR035902">
    <property type="entry name" value="Nuc_phospho_transferase"/>
</dbReference>
<dbReference type="NCBIfam" id="TIGR02645">
    <property type="entry name" value="ARCH_P_rylase"/>
    <property type="match status" value="1"/>
</dbReference>
<dbReference type="Gene3D" id="3.90.1170.30">
    <property type="entry name" value="Pyrimidine nucleoside phosphorylase-like, C-terminal domain"/>
    <property type="match status" value="1"/>
</dbReference>
<dbReference type="AlphaFoldDB" id="A0A832R8G2"/>
<keyword evidence="1 4" id="KW-0328">Glycosyltransferase</keyword>
<dbReference type="Gene3D" id="1.20.970.50">
    <property type="match status" value="1"/>
</dbReference>
<dbReference type="GO" id="GO:0004645">
    <property type="term" value="F:1,4-alpha-oligoglucan phosphorylase activity"/>
    <property type="evidence" value="ECO:0007669"/>
    <property type="project" value="InterPro"/>
</dbReference>
<dbReference type="EC" id="2.4.2.4" evidence="4"/>
<dbReference type="SUPFAM" id="SSF54680">
    <property type="entry name" value="Pyrimidine nucleoside phosphorylase C-terminal domain"/>
    <property type="match status" value="1"/>
</dbReference>
<protein>
    <submittedName>
        <fullName evidence="4">Thymidine phosphorylase</fullName>
        <ecNumber evidence="4">2.4.2.4</ecNumber>
    </submittedName>
</protein>